<dbReference type="Pfam" id="PF10910">
    <property type="entry name" value="Phage_gene29"/>
    <property type="match status" value="1"/>
</dbReference>
<proteinExistence type="predicted"/>
<dbReference type="HOGENOM" id="CLU_1530978_0_0_11"/>
<dbReference type="Proteomes" id="UP000019150">
    <property type="component" value="Chromosome"/>
</dbReference>
<feature type="region of interest" description="Disordered" evidence="1">
    <location>
        <begin position="1"/>
        <end position="25"/>
    </location>
</feature>
<dbReference type="AlphaFoldDB" id="W5TNQ0"/>
<reference evidence="2 3" key="1">
    <citation type="journal article" date="2014" name="Appl. Environ. Microbiol.">
        <title>Insights into the Microbial Degradation of Rubber and Gutta-Percha by Analysis of the Complete Genome of Nocardia nova SH22a.</title>
        <authorList>
            <person name="Luo Q."/>
            <person name="Hiessl S."/>
            <person name="Poehlein A."/>
            <person name="Daniel R."/>
            <person name="Steinbuchel A."/>
        </authorList>
    </citation>
    <scope>NUCLEOTIDE SEQUENCE [LARGE SCALE GENOMIC DNA]</scope>
    <source>
        <strain evidence="2">SH22a</strain>
    </source>
</reference>
<keyword evidence="3" id="KW-1185">Reference proteome</keyword>
<evidence type="ECO:0000256" key="1">
    <source>
        <dbReference type="SAM" id="MobiDB-lite"/>
    </source>
</evidence>
<protein>
    <submittedName>
        <fullName evidence="2">Uncharacterized protein</fullName>
    </submittedName>
</protein>
<dbReference type="PATRIC" id="fig|1415166.3.peg.6262"/>
<gene>
    <name evidence="2" type="ORF">NONO_c60860</name>
</gene>
<evidence type="ECO:0000313" key="3">
    <source>
        <dbReference type="Proteomes" id="UP000019150"/>
    </source>
</evidence>
<dbReference type="KEGG" id="nno:NONO_c60860"/>
<dbReference type="OrthoDB" id="4545999at2"/>
<accession>W5TNQ0</accession>
<sequence>MDSNGLLRAAPITQENADQTDPRQKHAWALRAMPAPNKQMGDVPLYPSVSGDFSERLEAFGYVHDPTRQTLFVIEGDHPEAGYLNVPKLVDRKEYDEYLAARADTDAAADTWRATAEAALEKLDPKLLNRINAMTDEQKAAERERQKQQLPAAFQRLEEIAGNAQKKTSEETDGD</sequence>
<dbReference type="RefSeq" id="WP_025352201.1">
    <property type="nucleotide sequence ID" value="NZ_CP006850.1"/>
</dbReference>
<dbReference type="InterPro" id="IPR021226">
    <property type="entry name" value="Phage_gene29"/>
</dbReference>
<dbReference type="STRING" id="1415166.NONO_c60860"/>
<organism evidence="2 3">
    <name type="scientific">Nocardia nova SH22a</name>
    <dbReference type="NCBI Taxonomy" id="1415166"/>
    <lineage>
        <taxon>Bacteria</taxon>
        <taxon>Bacillati</taxon>
        <taxon>Actinomycetota</taxon>
        <taxon>Actinomycetes</taxon>
        <taxon>Mycobacteriales</taxon>
        <taxon>Nocardiaceae</taxon>
        <taxon>Nocardia</taxon>
    </lineage>
</organism>
<dbReference type="EMBL" id="CP006850">
    <property type="protein sequence ID" value="AHH20862.1"/>
    <property type="molecule type" value="Genomic_DNA"/>
</dbReference>
<name>W5TNQ0_9NOCA</name>
<evidence type="ECO:0000313" key="2">
    <source>
        <dbReference type="EMBL" id="AHH20862.1"/>
    </source>
</evidence>